<keyword evidence="1" id="KW-1003">Cell membrane</keyword>
<accession>A0A4R1RFC0</accession>
<evidence type="ECO:0000256" key="1">
    <source>
        <dbReference type="ARBA" id="ARBA00022475"/>
    </source>
</evidence>
<dbReference type="InterPro" id="IPR038165">
    <property type="entry name" value="FlgT_C_sf"/>
</dbReference>
<dbReference type="GO" id="GO:0030288">
    <property type="term" value="C:outer membrane-bounded periplasmic space"/>
    <property type="evidence" value="ECO:0007669"/>
    <property type="project" value="InterPro"/>
</dbReference>
<name>A0A4R1RFC0_HYDET</name>
<dbReference type="RefSeq" id="WP_165908055.1">
    <property type="nucleotide sequence ID" value="NZ_SLUN01000019.1"/>
</dbReference>
<evidence type="ECO:0000256" key="3">
    <source>
        <dbReference type="ARBA" id="ARBA00023136"/>
    </source>
</evidence>
<keyword evidence="2" id="KW-0732">Signal</keyword>
<keyword evidence="4" id="KW-0564">Palmitate</keyword>
<proteinExistence type="predicted"/>
<dbReference type="Gene3D" id="3.40.50.10610">
    <property type="entry name" value="ABC-type transport auxiliary lipoprotein component"/>
    <property type="match status" value="1"/>
</dbReference>
<dbReference type="Gene3D" id="2.40.10.410">
    <property type="entry name" value="FlgT, C-terminal domain"/>
    <property type="match status" value="1"/>
</dbReference>
<evidence type="ECO:0000259" key="6">
    <source>
        <dbReference type="Pfam" id="PF16538"/>
    </source>
</evidence>
<keyword evidence="7" id="KW-0966">Cell projection</keyword>
<dbReference type="Proteomes" id="UP000295008">
    <property type="component" value="Unassembled WGS sequence"/>
</dbReference>
<sequence>MRRKLWFILTLILLFGIFIFPTMAAEKLYKIAVLPFDDGSIQERWWRNSWDVGKGISDELTTALVNTQKFRVIEREQIDKVLQEQRFGASGMVDSNTAARLGKILGVQYLVMGRVTEFSFKSNGGGIATSKGFGLGIKTTNALVAIDARLVDTTTAEIVSAVTGRGEKKQTNLGLVVNWNAIAFGSSEFRKTILGEALRDAVSQLTDELVAKTYGNGPAGDSVLTGLVAYASGHKVIINLGSGDGIQPGMVFTIHHVIEVVRDPKTGEIIDEVTEPLAEISVGEVKEKSATCVILNVFSRRYSITAGDIVKSKR</sequence>
<dbReference type="Pfam" id="PF03783">
    <property type="entry name" value="CsgG"/>
    <property type="match status" value="1"/>
</dbReference>
<dbReference type="PANTHER" id="PTHR41164:SF1">
    <property type="entry name" value="CURLI PRODUCTION ASSEMBLY_TRANSPORT COMPONENT CSGG"/>
    <property type="match status" value="1"/>
</dbReference>
<gene>
    <name evidence="7" type="ORF">EDC14_101978</name>
</gene>
<evidence type="ECO:0000256" key="4">
    <source>
        <dbReference type="ARBA" id="ARBA00023139"/>
    </source>
</evidence>
<evidence type="ECO:0000313" key="8">
    <source>
        <dbReference type="Proteomes" id="UP000295008"/>
    </source>
</evidence>
<evidence type="ECO:0000256" key="2">
    <source>
        <dbReference type="ARBA" id="ARBA00022729"/>
    </source>
</evidence>
<comment type="caution">
    <text evidence="7">The sequence shown here is derived from an EMBL/GenBank/DDBJ whole genome shotgun (WGS) entry which is preliminary data.</text>
</comment>
<dbReference type="EMBL" id="SLUN01000019">
    <property type="protein sequence ID" value="TCL64272.1"/>
    <property type="molecule type" value="Genomic_DNA"/>
</dbReference>
<feature type="domain" description="Flagellar assembly protein T C-terminal" evidence="6">
    <location>
        <begin position="234"/>
        <end position="311"/>
    </location>
</feature>
<evidence type="ECO:0000313" key="7">
    <source>
        <dbReference type="EMBL" id="TCL64272.1"/>
    </source>
</evidence>
<reference evidence="7 8" key="1">
    <citation type="submission" date="2019-03" db="EMBL/GenBank/DDBJ databases">
        <title>Genomic Encyclopedia of Type Strains, Phase IV (KMG-IV): sequencing the most valuable type-strain genomes for metagenomic binning, comparative biology and taxonomic classification.</title>
        <authorList>
            <person name="Goeker M."/>
        </authorList>
    </citation>
    <scope>NUCLEOTIDE SEQUENCE [LARGE SCALE GENOMIC DNA]</scope>
    <source>
        <strain evidence="7 8">LX-B</strain>
    </source>
</reference>
<keyword evidence="8" id="KW-1185">Reference proteome</keyword>
<evidence type="ECO:0000256" key="5">
    <source>
        <dbReference type="ARBA" id="ARBA00023288"/>
    </source>
</evidence>
<dbReference type="AlphaFoldDB" id="A0A4R1RFC0"/>
<keyword evidence="5" id="KW-0449">Lipoprotein</keyword>
<dbReference type="PANTHER" id="PTHR41164">
    <property type="entry name" value="CURLI PRODUCTION ASSEMBLY/TRANSPORT COMPONENT CSGG"/>
    <property type="match status" value="1"/>
</dbReference>
<keyword evidence="7" id="KW-0282">Flagellum</keyword>
<dbReference type="InterPro" id="IPR005534">
    <property type="entry name" value="Curli_assmbl/transp-comp_CsgG"/>
</dbReference>
<keyword evidence="3" id="KW-0472">Membrane</keyword>
<keyword evidence="7" id="KW-0969">Cilium</keyword>
<dbReference type="Pfam" id="PF16538">
    <property type="entry name" value="FlgT_C"/>
    <property type="match status" value="1"/>
</dbReference>
<protein>
    <submittedName>
        <fullName evidence="7">Flagellar assembly T-like protein</fullName>
    </submittedName>
</protein>
<dbReference type="InterPro" id="IPR032388">
    <property type="entry name" value="FlgT_C"/>
</dbReference>
<organism evidence="7 8">
    <name type="scientific">Hydrogenispora ethanolica</name>
    <dbReference type="NCBI Taxonomy" id="1082276"/>
    <lineage>
        <taxon>Bacteria</taxon>
        <taxon>Bacillati</taxon>
        <taxon>Bacillota</taxon>
        <taxon>Hydrogenispora</taxon>
    </lineage>
</organism>